<accession>A0A2S8GDB1</accession>
<evidence type="ECO:0000256" key="1">
    <source>
        <dbReference type="SAM" id="MobiDB-lite"/>
    </source>
</evidence>
<dbReference type="InterPro" id="IPR005358">
    <property type="entry name" value="Puta_zinc/iron-chelating_dom"/>
</dbReference>
<name>A0A2S8GDB1_9BACT</name>
<evidence type="ECO:0000313" key="2">
    <source>
        <dbReference type="EMBL" id="PQO42452.1"/>
    </source>
</evidence>
<organism evidence="2 3">
    <name type="scientific">Blastopirellula marina</name>
    <dbReference type="NCBI Taxonomy" id="124"/>
    <lineage>
        <taxon>Bacteria</taxon>
        <taxon>Pseudomonadati</taxon>
        <taxon>Planctomycetota</taxon>
        <taxon>Planctomycetia</taxon>
        <taxon>Pirellulales</taxon>
        <taxon>Pirellulaceae</taxon>
        <taxon>Blastopirellula</taxon>
    </lineage>
</organism>
<dbReference type="AlphaFoldDB" id="A0A2S8GDB1"/>
<comment type="caution">
    <text evidence="2">The sequence shown here is derived from an EMBL/GenBank/DDBJ whole genome shotgun (WGS) entry which is preliminary data.</text>
</comment>
<evidence type="ECO:0000313" key="3">
    <source>
        <dbReference type="Proteomes" id="UP000237819"/>
    </source>
</evidence>
<feature type="compositionally biased region" description="Basic residues" evidence="1">
    <location>
        <begin position="260"/>
        <end position="280"/>
    </location>
</feature>
<gene>
    <name evidence="2" type="ORF">C5Y93_29440</name>
</gene>
<protein>
    <recommendedName>
        <fullName evidence="4">YkgJ family cysteine cluster protein</fullName>
    </recommendedName>
</protein>
<feature type="region of interest" description="Disordered" evidence="1">
    <location>
        <begin position="256"/>
        <end position="280"/>
    </location>
</feature>
<sequence length="280" mass="31047">MRVGYYLPPLRDFIAPATQDTPMSPSSSAISSVFHQASREARGLVEQLVRKKGESLDWVDDLRQLQEHFMDKSPQKAQRDCRSGCSACCMTVQVDITPIEAIAVRDYMKSYLDQEALQKVEQRLVHVTKRRIAQIRAQAPATPLACAMLGMDGRCQIYPARPVICSGVFSLDHYSCDEARENAQGGDYSPTVPLDNDALQATGGISGTLQRVLVEKGLDGNLYELNSAVLVALRTPNVLARYLAKEDLFRSAICTDAHSPPRKRNAPPPKFLRRQSNRSA</sequence>
<evidence type="ECO:0008006" key="4">
    <source>
        <dbReference type="Google" id="ProtNLM"/>
    </source>
</evidence>
<proteinExistence type="predicted"/>
<dbReference type="Proteomes" id="UP000237819">
    <property type="component" value="Unassembled WGS sequence"/>
</dbReference>
<dbReference type="Pfam" id="PF03692">
    <property type="entry name" value="CxxCxxCC"/>
    <property type="match status" value="1"/>
</dbReference>
<dbReference type="EMBL" id="PUHZ01000025">
    <property type="protein sequence ID" value="PQO42452.1"/>
    <property type="molecule type" value="Genomic_DNA"/>
</dbReference>
<reference evidence="2 3" key="1">
    <citation type="submission" date="2018-02" db="EMBL/GenBank/DDBJ databases">
        <title>Comparative genomes isolates from brazilian mangrove.</title>
        <authorList>
            <person name="Araujo J.E."/>
            <person name="Taketani R.G."/>
            <person name="Silva M.C.P."/>
            <person name="Loureco M.V."/>
            <person name="Andreote F.D."/>
        </authorList>
    </citation>
    <scope>NUCLEOTIDE SEQUENCE [LARGE SCALE GENOMIC DNA]</scope>
    <source>
        <strain evidence="2 3">Nap-Phe MGV</strain>
    </source>
</reference>